<sequence length="118" mass="13899">MKHPYKSQLLLNLKAHYRDPSWRTVTFFDSSRDEILFIVPDGENIKTVFKNLFNILDGLPEIEHPSERVVISFCYKNGEGYCSELINPNNQDEINLALIGYRPERRIRLEEIQDYPIV</sequence>
<reference evidence="1 2" key="1">
    <citation type="submission" date="2019-03" db="EMBL/GenBank/DDBJ databases">
        <title>Genomic Encyclopedia of Archaeal and Bacterial Type Strains, Phase II (KMG-II): from individual species to whole genera.</title>
        <authorList>
            <person name="Goeker M."/>
        </authorList>
    </citation>
    <scope>NUCLEOTIDE SEQUENCE [LARGE SCALE GENOMIC DNA]</scope>
    <source>
        <strain evidence="1 2">DSM 19035</strain>
    </source>
</reference>
<name>A0A4R6T158_9SPHI</name>
<evidence type="ECO:0000313" key="1">
    <source>
        <dbReference type="EMBL" id="TDQ11789.1"/>
    </source>
</evidence>
<evidence type="ECO:0000313" key="2">
    <source>
        <dbReference type="Proteomes" id="UP000295620"/>
    </source>
</evidence>
<gene>
    <name evidence="1" type="ORF">ATK78_0917</name>
</gene>
<protein>
    <submittedName>
        <fullName evidence="1">Uncharacterized protein</fullName>
    </submittedName>
</protein>
<comment type="caution">
    <text evidence="1">The sequence shown here is derived from an EMBL/GenBank/DDBJ whole genome shotgun (WGS) entry which is preliminary data.</text>
</comment>
<keyword evidence="2" id="KW-1185">Reference proteome</keyword>
<dbReference type="AlphaFoldDB" id="A0A4R6T158"/>
<dbReference type="OrthoDB" id="768544at2"/>
<dbReference type="Proteomes" id="UP000295620">
    <property type="component" value="Unassembled WGS sequence"/>
</dbReference>
<dbReference type="RefSeq" id="WP_133574831.1">
    <property type="nucleotide sequence ID" value="NZ_SNYC01000003.1"/>
</dbReference>
<accession>A0A4R6T158</accession>
<organism evidence="1 2">
    <name type="scientific">Pedobacter metabolipauper</name>
    <dbReference type="NCBI Taxonomy" id="425513"/>
    <lineage>
        <taxon>Bacteria</taxon>
        <taxon>Pseudomonadati</taxon>
        <taxon>Bacteroidota</taxon>
        <taxon>Sphingobacteriia</taxon>
        <taxon>Sphingobacteriales</taxon>
        <taxon>Sphingobacteriaceae</taxon>
        <taxon>Pedobacter</taxon>
    </lineage>
</organism>
<proteinExistence type="predicted"/>
<dbReference type="EMBL" id="SNYC01000003">
    <property type="protein sequence ID" value="TDQ11789.1"/>
    <property type="molecule type" value="Genomic_DNA"/>
</dbReference>